<evidence type="ECO:0000313" key="2">
    <source>
        <dbReference type="EMBL" id="QHT13109.1"/>
    </source>
</evidence>
<reference evidence="2" key="1">
    <citation type="journal article" date="2020" name="Nature">
        <title>Giant virus diversity and host interactions through global metagenomics.</title>
        <authorList>
            <person name="Schulz F."/>
            <person name="Roux S."/>
            <person name="Paez-Espino D."/>
            <person name="Jungbluth S."/>
            <person name="Walsh D.A."/>
            <person name="Denef V.J."/>
            <person name="McMahon K.D."/>
            <person name="Konstantinidis K.T."/>
            <person name="Eloe-Fadrosh E.A."/>
            <person name="Kyrpides N.C."/>
            <person name="Woyke T."/>
        </authorList>
    </citation>
    <scope>NUCLEOTIDE SEQUENCE</scope>
    <source>
        <strain evidence="2">GVMAG-M-3300023174-131</strain>
    </source>
</reference>
<keyword evidence="1" id="KW-1133">Transmembrane helix</keyword>
<accession>A0A6C0DAZ5</accession>
<keyword evidence="1" id="KW-0812">Transmembrane</keyword>
<organism evidence="2">
    <name type="scientific">viral metagenome</name>
    <dbReference type="NCBI Taxonomy" id="1070528"/>
    <lineage>
        <taxon>unclassified sequences</taxon>
        <taxon>metagenomes</taxon>
        <taxon>organismal metagenomes</taxon>
    </lineage>
</organism>
<dbReference type="EMBL" id="MN739563">
    <property type="protein sequence ID" value="QHT13109.1"/>
    <property type="molecule type" value="Genomic_DNA"/>
</dbReference>
<name>A0A6C0DAZ5_9ZZZZ</name>
<dbReference type="AlphaFoldDB" id="A0A6C0DAZ5"/>
<feature type="transmembrane region" description="Helical" evidence="1">
    <location>
        <begin position="6"/>
        <end position="25"/>
    </location>
</feature>
<sequence length="81" mass="9350">MNHLLYNVSVFMLLSGILILTYYLAKAYNKPNCPNQQPRLIKSEATIEDAYAMRPTQIFNKMFSEPSLWQGYESVSVKKNS</sequence>
<keyword evidence="1" id="KW-0472">Membrane</keyword>
<evidence type="ECO:0000256" key="1">
    <source>
        <dbReference type="SAM" id="Phobius"/>
    </source>
</evidence>
<protein>
    <submittedName>
        <fullName evidence="2">Uncharacterized protein</fullName>
    </submittedName>
</protein>
<proteinExistence type="predicted"/>